<evidence type="ECO:0000256" key="2">
    <source>
        <dbReference type="SAM" id="Phobius"/>
    </source>
</evidence>
<name>A0A2I0KGT8_PUNGR</name>
<accession>A0A2I0KGT8</accession>
<reference evidence="3 4" key="1">
    <citation type="submission" date="2017-11" db="EMBL/GenBank/DDBJ databases">
        <title>De-novo sequencing of pomegranate (Punica granatum L.) genome.</title>
        <authorList>
            <person name="Akparov Z."/>
            <person name="Amiraslanov A."/>
            <person name="Hajiyeva S."/>
            <person name="Abbasov M."/>
            <person name="Kaur K."/>
            <person name="Hamwieh A."/>
            <person name="Solovyev V."/>
            <person name="Salamov A."/>
            <person name="Braich B."/>
            <person name="Kosarev P."/>
            <person name="Mahmoud A."/>
            <person name="Hajiyev E."/>
            <person name="Babayeva S."/>
            <person name="Izzatullayeva V."/>
            <person name="Mammadov A."/>
            <person name="Mammadov A."/>
            <person name="Sharifova S."/>
            <person name="Ojaghi J."/>
            <person name="Eynullazada K."/>
            <person name="Bayramov B."/>
            <person name="Abdulazimova A."/>
            <person name="Shahmuradov I."/>
        </authorList>
    </citation>
    <scope>NUCLEOTIDE SEQUENCE [LARGE SCALE GENOMIC DNA]</scope>
    <source>
        <strain evidence="4">cv. AG2017</strain>
        <tissue evidence="3">Leaf</tissue>
    </source>
</reference>
<keyword evidence="2" id="KW-1133">Transmembrane helix</keyword>
<evidence type="ECO:0000313" key="3">
    <source>
        <dbReference type="EMBL" id="PKI67520.1"/>
    </source>
</evidence>
<sequence>MTDPIGAKQTQLAPDKQTDLQEALGGLLMQVDRFCRLFMPLRVVLLVSVCFALWAKWLTRRPRLKIDKRRRPRNPKTGLSQCFPSVLMCSEIVVISVCYKRVPMVCREAFVTIETSLGRPFMYSVGPTVNSDPSFGRVFSYRTSKAVVMVTVGVLFWSRRKLRKCMYLEHKKVGLWTRSSKKVGFGPGAVKGGLMDPEQKKGGLMDSKQ</sequence>
<feature type="compositionally biased region" description="Basic and acidic residues" evidence="1">
    <location>
        <begin position="197"/>
        <end position="209"/>
    </location>
</feature>
<feature type="transmembrane region" description="Helical" evidence="2">
    <location>
        <begin position="37"/>
        <end position="57"/>
    </location>
</feature>
<feature type="region of interest" description="Disordered" evidence="1">
    <location>
        <begin position="188"/>
        <end position="209"/>
    </location>
</feature>
<keyword evidence="2" id="KW-0812">Transmembrane</keyword>
<evidence type="ECO:0000313" key="4">
    <source>
        <dbReference type="Proteomes" id="UP000233551"/>
    </source>
</evidence>
<feature type="transmembrane region" description="Helical" evidence="2">
    <location>
        <begin position="139"/>
        <end position="157"/>
    </location>
</feature>
<feature type="transmembrane region" description="Helical" evidence="2">
    <location>
        <begin position="78"/>
        <end position="97"/>
    </location>
</feature>
<protein>
    <submittedName>
        <fullName evidence="3">Uncharacterized protein</fullName>
    </submittedName>
</protein>
<keyword evidence="2" id="KW-0472">Membrane</keyword>
<gene>
    <name evidence="3" type="ORF">CRG98_012104</name>
</gene>
<evidence type="ECO:0000256" key="1">
    <source>
        <dbReference type="SAM" id="MobiDB-lite"/>
    </source>
</evidence>
<comment type="caution">
    <text evidence="3">The sequence shown here is derived from an EMBL/GenBank/DDBJ whole genome shotgun (WGS) entry which is preliminary data.</text>
</comment>
<dbReference type="EMBL" id="PGOL01000597">
    <property type="protein sequence ID" value="PKI67520.1"/>
    <property type="molecule type" value="Genomic_DNA"/>
</dbReference>
<dbReference type="AlphaFoldDB" id="A0A2I0KGT8"/>
<dbReference type="Proteomes" id="UP000233551">
    <property type="component" value="Unassembled WGS sequence"/>
</dbReference>
<proteinExistence type="predicted"/>
<keyword evidence="4" id="KW-1185">Reference proteome</keyword>
<organism evidence="3 4">
    <name type="scientific">Punica granatum</name>
    <name type="common">Pomegranate</name>
    <dbReference type="NCBI Taxonomy" id="22663"/>
    <lineage>
        <taxon>Eukaryota</taxon>
        <taxon>Viridiplantae</taxon>
        <taxon>Streptophyta</taxon>
        <taxon>Embryophyta</taxon>
        <taxon>Tracheophyta</taxon>
        <taxon>Spermatophyta</taxon>
        <taxon>Magnoliopsida</taxon>
        <taxon>eudicotyledons</taxon>
        <taxon>Gunneridae</taxon>
        <taxon>Pentapetalae</taxon>
        <taxon>rosids</taxon>
        <taxon>malvids</taxon>
        <taxon>Myrtales</taxon>
        <taxon>Lythraceae</taxon>
        <taxon>Punica</taxon>
    </lineage>
</organism>